<feature type="compositionally biased region" description="Basic and acidic residues" evidence="1">
    <location>
        <begin position="113"/>
        <end position="130"/>
    </location>
</feature>
<sequence>MYWLAYVGISSDETGSSRAERLDREPERVLRTPVEAVSWIAHMTAKHAHCTTVLLLGPRDGTGHVGDDRHIAHDAINNLDALRQGDSVYQDFARENDRMHLWVEAVTTNGGSEVHHDKENRKARPDWDSW</sequence>
<proteinExistence type="predicted"/>
<protein>
    <submittedName>
        <fullName evidence="2">Uncharacterized protein</fullName>
    </submittedName>
</protein>
<dbReference type="RefSeq" id="WP_184730656.1">
    <property type="nucleotide sequence ID" value="NZ_JACHIW010000002.1"/>
</dbReference>
<evidence type="ECO:0000313" key="2">
    <source>
        <dbReference type="EMBL" id="MBB5158720.1"/>
    </source>
</evidence>
<feature type="region of interest" description="Disordered" evidence="1">
    <location>
        <begin position="110"/>
        <end position="130"/>
    </location>
</feature>
<organism evidence="2 3">
    <name type="scientific">Saccharopolyspora phatthalungensis</name>
    <dbReference type="NCBI Taxonomy" id="664693"/>
    <lineage>
        <taxon>Bacteria</taxon>
        <taxon>Bacillati</taxon>
        <taxon>Actinomycetota</taxon>
        <taxon>Actinomycetes</taxon>
        <taxon>Pseudonocardiales</taxon>
        <taxon>Pseudonocardiaceae</taxon>
        <taxon>Saccharopolyspora</taxon>
    </lineage>
</organism>
<dbReference type="Proteomes" id="UP000584374">
    <property type="component" value="Unassembled WGS sequence"/>
</dbReference>
<gene>
    <name evidence="2" type="ORF">BJ970_006319</name>
</gene>
<comment type="caution">
    <text evidence="2">The sequence shown here is derived from an EMBL/GenBank/DDBJ whole genome shotgun (WGS) entry which is preliminary data.</text>
</comment>
<name>A0A840QFL5_9PSEU</name>
<keyword evidence="3" id="KW-1185">Reference proteome</keyword>
<reference evidence="2 3" key="1">
    <citation type="submission" date="2020-08" db="EMBL/GenBank/DDBJ databases">
        <title>Sequencing the genomes of 1000 actinobacteria strains.</title>
        <authorList>
            <person name="Klenk H.-P."/>
        </authorList>
    </citation>
    <scope>NUCLEOTIDE SEQUENCE [LARGE SCALE GENOMIC DNA]</scope>
    <source>
        <strain evidence="2 3">DSM 45584</strain>
    </source>
</reference>
<dbReference type="EMBL" id="JACHIW010000002">
    <property type="protein sequence ID" value="MBB5158720.1"/>
    <property type="molecule type" value="Genomic_DNA"/>
</dbReference>
<evidence type="ECO:0000256" key="1">
    <source>
        <dbReference type="SAM" id="MobiDB-lite"/>
    </source>
</evidence>
<evidence type="ECO:0000313" key="3">
    <source>
        <dbReference type="Proteomes" id="UP000584374"/>
    </source>
</evidence>
<dbReference type="AlphaFoldDB" id="A0A840QFL5"/>
<accession>A0A840QFL5</accession>